<proteinExistence type="predicted"/>
<organism evidence="1 2">
    <name type="scientific">Aegilops tauschii subsp. strangulata</name>
    <name type="common">Goatgrass</name>
    <dbReference type="NCBI Taxonomy" id="200361"/>
    <lineage>
        <taxon>Eukaryota</taxon>
        <taxon>Viridiplantae</taxon>
        <taxon>Streptophyta</taxon>
        <taxon>Embryophyta</taxon>
        <taxon>Tracheophyta</taxon>
        <taxon>Spermatophyta</taxon>
        <taxon>Magnoliopsida</taxon>
        <taxon>Liliopsida</taxon>
        <taxon>Poales</taxon>
        <taxon>Poaceae</taxon>
        <taxon>BOP clade</taxon>
        <taxon>Pooideae</taxon>
        <taxon>Triticodae</taxon>
        <taxon>Triticeae</taxon>
        <taxon>Triticinae</taxon>
        <taxon>Aegilops</taxon>
    </lineage>
</organism>
<accession>A0A453A3F2</accession>
<reference evidence="2" key="1">
    <citation type="journal article" date="2014" name="Science">
        <title>Ancient hybridizations among the ancestral genomes of bread wheat.</title>
        <authorList>
            <consortium name="International Wheat Genome Sequencing Consortium,"/>
            <person name="Marcussen T."/>
            <person name="Sandve S.R."/>
            <person name="Heier L."/>
            <person name="Spannagl M."/>
            <person name="Pfeifer M."/>
            <person name="Jakobsen K.S."/>
            <person name="Wulff B.B."/>
            <person name="Steuernagel B."/>
            <person name="Mayer K.F."/>
            <person name="Olsen O.A."/>
        </authorList>
    </citation>
    <scope>NUCLEOTIDE SEQUENCE [LARGE SCALE GENOMIC DNA]</scope>
    <source>
        <strain evidence="2">cv. AL8/78</strain>
    </source>
</reference>
<keyword evidence="2" id="KW-1185">Reference proteome</keyword>
<evidence type="ECO:0000313" key="1">
    <source>
        <dbReference type="EnsemblPlants" id="AET1Gv21022500.6"/>
    </source>
</evidence>
<name>A0A453A3F2_AEGTS</name>
<dbReference type="GO" id="GO:0005737">
    <property type="term" value="C:cytoplasm"/>
    <property type="evidence" value="ECO:0007669"/>
    <property type="project" value="TreeGrafter"/>
</dbReference>
<dbReference type="InterPro" id="IPR050344">
    <property type="entry name" value="Peptidase_M1_aminopeptidases"/>
</dbReference>
<dbReference type="InterPro" id="IPR042097">
    <property type="entry name" value="Aminopeptidase_N-like_N_sf"/>
</dbReference>
<dbReference type="GO" id="GO:0006508">
    <property type="term" value="P:proteolysis"/>
    <property type="evidence" value="ECO:0007669"/>
    <property type="project" value="TreeGrafter"/>
</dbReference>
<sequence>MPVLGEMVDGSIKVVHFEESPLMSTYLVAMVVGIFEFIEGVTSEGIKSTFVIAFTSSFEMSMDSLFYTTFHHSNYLGTIVRVYTEVGKSKQGQFALDVAVKSLDLYDE</sequence>
<dbReference type="Proteomes" id="UP000015105">
    <property type="component" value="Chromosome 1D"/>
</dbReference>
<reference evidence="1" key="4">
    <citation type="submission" date="2019-03" db="UniProtKB">
        <authorList>
            <consortium name="EnsemblPlants"/>
        </authorList>
    </citation>
    <scope>IDENTIFICATION</scope>
</reference>
<dbReference type="GO" id="GO:0005615">
    <property type="term" value="C:extracellular space"/>
    <property type="evidence" value="ECO:0007669"/>
    <property type="project" value="TreeGrafter"/>
</dbReference>
<reference evidence="1" key="5">
    <citation type="journal article" date="2021" name="G3 (Bethesda)">
        <title>Aegilops tauschii genome assembly Aet v5.0 features greater sequence contiguity and improved annotation.</title>
        <authorList>
            <person name="Wang L."/>
            <person name="Zhu T."/>
            <person name="Rodriguez J.C."/>
            <person name="Deal K.R."/>
            <person name="Dubcovsky J."/>
            <person name="McGuire P.E."/>
            <person name="Lux T."/>
            <person name="Spannagl M."/>
            <person name="Mayer K.F.X."/>
            <person name="Baldrich P."/>
            <person name="Meyers B.C."/>
            <person name="Huo N."/>
            <person name="Gu Y.Q."/>
            <person name="Zhou H."/>
            <person name="Devos K.M."/>
            <person name="Bennetzen J.L."/>
            <person name="Unver T."/>
            <person name="Budak H."/>
            <person name="Gulick P.J."/>
            <person name="Galiba G."/>
            <person name="Kalapos B."/>
            <person name="Nelson D.R."/>
            <person name="Li P."/>
            <person name="You F.M."/>
            <person name="Luo M.C."/>
            <person name="Dvorak J."/>
        </authorList>
    </citation>
    <scope>NUCLEOTIDE SEQUENCE [LARGE SCALE GENOMIC DNA]</scope>
    <source>
        <strain evidence="1">cv. AL8/78</strain>
    </source>
</reference>
<dbReference type="Gene3D" id="3.30.2010.30">
    <property type="match status" value="1"/>
</dbReference>
<dbReference type="GO" id="GO:0042277">
    <property type="term" value="F:peptide binding"/>
    <property type="evidence" value="ECO:0007669"/>
    <property type="project" value="TreeGrafter"/>
</dbReference>
<evidence type="ECO:0000313" key="2">
    <source>
        <dbReference type="Proteomes" id="UP000015105"/>
    </source>
</evidence>
<dbReference type="PANTHER" id="PTHR11533:SF203">
    <property type="entry name" value="AMINOPEPTIDASE M1-C"/>
    <property type="match status" value="1"/>
</dbReference>
<dbReference type="SUPFAM" id="SSF63737">
    <property type="entry name" value="Leukotriene A4 hydrolase N-terminal domain"/>
    <property type="match status" value="1"/>
</dbReference>
<dbReference type="GO" id="GO:0016020">
    <property type="term" value="C:membrane"/>
    <property type="evidence" value="ECO:0007669"/>
    <property type="project" value="TreeGrafter"/>
</dbReference>
<dbReference type="GO" id="GO:0043171">
    <property type="term" value="P:peptide catabolic process"/>
    <property type="evidence" value="ECO:0007669"/>
    <property type="project" value="TreeGrafter"/>
</dbReference>
<dbReference type="Gene3D" id="2.60.40.1730">
    <property type="entry name" value="tricorn interacting facor f3 domain"/>
    <property type="match status" value="1"/>
</dbReference>
<dbReference type="PANTHER" id="PTHR11533">
    <property type="entry name" value="PROTEASE M1 ZINC METALLOPROTEASE"/>
    <property type="match status" value="1"/>
</dbReference>
<protein>
    <submittedName>
        <fullName evidence="1">Uncharacterized protein</fullName>
    </submittedName>
</protein>
<dbReference type="EnsemblPlants" id="AET1Gv21022500.6">
    <property type="protein sequence ID" value="AET1Gv21022500.6"/>
    <property type="gene ID" value="AET1Gv21022500"/>
</dbReference>
<dbReference type="GO" id="GO:0008270">
    <property type="term" value="F:zinc ion binding"/>
    <property type="evidence" value="ECO:0007669"/>
    <property type="project" value="TreeGrafter"/>
</dbReference>
<dbReference type="AlphaFoldDB" id="A0A453A3F2"/>
<dbReference type="GO" id="GO:0070006">
    <property type="term" value="F:metalloaminopeptidase activity"/>
    <property type="evidence" value="ECO:0007669"/>
    <property type="project" value="TreeGrafter"/>
</dbReference>
<reference evidence="1" key="3">
    <citation type="journal article" date="2017" name="Nature">
        <title>Genome sequence of the progenitor of the wheat D genome Aegilops tauschii.</title>
        <authorList>
            <person name="Luo M.C."/>
            <person name="Gu Y.Q."/>
            <person name="Puiu D."/>
            <person name="Wang H."/>
            <person name="Twardziok S.O."/>
            <person name="Deal K.R."/>
            <person name="Huo N."/>
            <person name="Zhu T."/>
            <person name="Wang L."/>
            <person name="Wang Y."/>
            <person name="McGuire P.E."/>
            <person name="Liu S."/>
            <person name="Long H."/>
            <person name="Ramasamy R.K."/>
            <person name="Rodriguez J.C."/>
            <person name="Van S.L."/>
            <person name="Yuan L."/>
            <person name="Wang Z."/>
            <person name="Xia Z."/>
            <person name="Xiao L."/>
            <person name="Anderson O.D."/>
            <person name="Ouyang S."/>
            <person name="Liang Y."/>
            <person name="Zimin A.V."/>
            <person name="Pertea G."/>
            <person name="Qi P."/>
            <person name="Bennetzen J.L."/>
            <person name="Dai X."/>
            <person name="Dawson M.W."/>
            <person name="Muller H.G."/>
            <person name="Kugler K."/>
            <person name="Rivarola-Duarte L."/>
            <person name="Spannagl M."/>
            <person name="Mayer K.F.X."/>
            <person name="Lu F.H."/>
            <person name="Bevan M.W."/>
            <person name="Leroy P."/>
            <person name="Li P."/>
            <person name="You F.M."/>
            <person name="Sun Q."/>
            <person name="Liu Z."/>
            <person name="Lyons E."/>
            <person name="Wicker T."/>
            <person name="Salzberg S.L."/>
            <person name="Devos K.M."/>
            <person name="Dvorak J."/>
        </authorList>
    </citation>
    <scope>NUCLEOTIDE SEQUENCE [LARGE SCALE GENOMIC DNA]</scope>
    <source>
        <strain evidence="1">cv. AL8/78</strain>
    </source>
</reference>
<reference evidence="2" key="2">
    <citation type="journal article" date="2017" name="Nat. Plants">
        <title>The Aegilops tauschii genome reveals multiple impacts of transposons.</title>
        <authorList>
            <person name="Zhao G."/>
            <person name="Zou C."/>
            <person name="Li K."/>
            <person name="Wang K."/>
            <person name="Li T."/>
            <person name="Gao L."/>
            <person name="Zhang X."/>
            <person name="Wang H."/>
            <person name="Yang Z."/>
            <person name="Liu X."/>
            <person name="Jiang W."/>
            <person name="Mao L."/>
            <person name="Kong X."/>
            <person name="Jiao Y."/>
            <person name="Jia J."/>
        </authorList>
    </citation>
    <scope>NUCLEOTIDE SEQUENCE [LARGE SCALE GENOMIC DNA]</scope>
    <source>
        <strain evidence="2">cv. AL8/78</strain>
    </source>
</reference>
<dbReference type="Gramene" id="AET1Gv21022500.6">
    <property type="protein sequence ID" value="AET1Gv21022500.6"/>
    <property type="gene ID" value="AET1Gv21022500"/>
</dbReference>